<comment type="cofactor">
    <cofactor evidence="1 12">
        <name>heme</name>
        <dbReference type="ChEBI" id="CHEBI:30413"/>
    </cofactor>
</comment>
<keyword evidence="5" id="KW-0812">Transmembrane</keyword>
<keyword evidence="9 12" id="KW-0408">Iron</keyword>
<dbReference type="FunFam" id="1.10.630.10:FF:000069">
    <property type="entry name" value="Cytochrome P450, putative (Eurofung)"/>
    <property type="match status" value="1"/>
</dbReference>
<dbReference type="OMA" id="DENMERN"/>
<dbReference type="GO" id="GO:0005506">
    <property type="term" value="F:iron ion binding"/>
    <property type="evidence" value="ECO:0007669"/>
    <property type="project" value="InterPro"/>
</dbReference>
<evidence type="ECO:0000256" key="12">
    <source>
        <dbReference type="PIRSR" id="PIRSR602401-1"/>
    </source>
</evidence>
<accession>W3X524</accession>
<evidence type="ECO:0000256" key="6">
    <source>
        <dbReference type="ARBA" id="ARBA00022723"/>
    </source>
</evidence>
<dbReference type="EMBL" id="KI912112">
    <property type="protein sequence ID" value="ETS81109.1"/>
    <property type="molecule type" value="Genomic_DNA"/>
</dbReference>
<evidence type="ECO:0000256" key="1">
    <source>
        <dbReference type="ARBA" id="ARBA00001971"/>
    </source>
</evidence>
<dbReference type="GO" id="GO:0020037">
    <property type="term" value="F:heme binding"/>
    <property type="evidence" value="ECO:0007669"/>
    <property type="project" value="InterPro"/>
</dbReference>
<dbReference type="Gene3D" id="1.10.630.10">
    <property type="entry name" value="Cytochrome P450"/>
    <property type="match status" value="1"/>
</dbReference>
<dbReference type="OrthoDB" id="3945418at2759"/>
<reference evidence="15" key="1">
    <citation type="journal article" date="2015" name="BMC Genomics">
        <title>Genomic and transcriptomic analysis of the endophytic fungus Pestalotiopsis fici reveals its lifestyle and high potential for synthesis of natural products.</title>
        <authorList>
            <person name="Wang X."/>
            <person name="Zhang X."/>
            <person name="Liu L."/>
            <person name="Xiang M."/>
            <person name="Wang W."/>
            <person name="Sun X."/>
            <person name="Che Y."/>
            <person name="Guo L."/>
            <person name="Liu G."/>
            <person name="Guo L."/>
            <person name="Wang C."/>
            <person name="Yin W.B."/>
            <person name="Stadler M."/>
            <person name="Zhang X."/>
            <person name="Liu X."/>
        </authorList>
    </citation>
    <scope>NUCLEOTIDE SEQUENCE [LARGE SCALE GENOMIC DNA]</scope>
    <source>
        <strain evidence="15">W106-1 / CGMCC3.15140</strain>
    </source>
</reference>
<evidence type="ECO:0000256" key="11">
    <source>
        <dbReference type="ARBA" id="ARBA00023136"/>
    </source>
</evidence>
<sequence length="534" mass="60473">MTIADLSGRLPAGVTAHLTTQNALLLLGLWLGYRIALALWNISPLHPLSRIPGPKLAAATYLPEFYYDAIRFGRYTQQIKKMHDEYGPIVRISPHEVHCADSAFVDEIYAVGGRKRDKPRHQVSGSAMEFSGFATYDHDLHRLRRGPLAKFFSRTQIAKLEPSIQDLVQRLCDKLLLESGRGKPVDVTMAYSCFTSDAIAEYAFGESFGFLAQETWEPNYRASLYAFLQTVYIFRFFPFLKHATLAASWLTKYMSEDMALLIKTLHIDIPAQVKSTKEDYKAHTIHDRPTVFGSLLDSDMPEHEKSIVRLSDEASAVLGAGTETTSWTVSVITYHVLTKPKILARLTEELNSVVKDPKHLPTWTDLEKLPYLGAAIQEGLRLSYGVSARTSRVPTEEDLLYRGQWTPKGNGKPVDVEYVIPKGYAIGMSSSISHHDESVWPDSYAFLPERWLDENMERNKELEKQMLSFSRGSRACIGMNLAFCELHLVVAALTLRVWPKMRLFETTERDVRYDHDMFVPLPYDGSKGVRVTVD</sequence>
<evidence type="ECO:0000313" key="14">
    <source>
        <dbReference type="EMBL" id="ETS81109.1"/>
    </source>
</evidence>
<dbReference type="InParanoid" id="W3X524"/>
<dbReference type="InterPro" id="IPR036396">
    <property type="entry name" value="Cyt_P450_sf"/>
</dbReference>
<gene>
    <name evidence="14" type="ORF">PFICI_06111</name>
</gene>
<dbReference type="HOGENOM" id="CLU_001570_14_4_1"/>
<evidence type="ECO:0000256" key="9">
    <source>
        <dbReference type="ARBA" id="ARBA00023004"/>
    </source>
</evidence>
<dbReference type="CDD" id="cd11062">
    <property type="entry name" value="CYP58-like"/>
    <property type="match status" value="1"/>
</dbReference>
<evidence type="ECO:0000313" key="15">
    <source>
        <dbReference type="Proteomes" id="UP000030651"/>
    </source>
</evidence>
<dbReference type="SUPFAM" id="SSF48264">
    <property type="entry name" value="Cytochrome P450"/>
    <property type="match status" value="1"/>
</dbReference>
<dbReference type="PANTHER" id="PTHR24305">
    <property type="entry name" value="CYTOCHROME P450"/>
    <property type="match status" value="1"/>
</dbReference>
<evidence type="ECO:0000256" key="10">
    <source>
        <dbReference type="ARBA" id="ARBA00023033"/>
    </source>
</evidence>
<protein>
    <recommendedName>
        <fullName evidence="16">Trichodiene oxygenase</fullName>
    </recommendedName>
</protein>
<organism evidence="14 15">
    <name type="scientific">Pestalotiopsis fici (strain W106-1 / CGMCC3.15140)</name>
    <dbReference type="NCBI Taxonomy" id="1229662"/>
    <lineage>
        <taxon>Eukaryota</taxon>
        <taxon>Fungi</taxon>
        <taxon>Dikarya</taxon>
        <taxon>Ascomycota</taxon>
        <taxon>Pezizomycotina</taxon>
        <taxon>Sordariomycetes</taxon>
        <taxon>Xylariomycetidae</taxon>
        <taxon>Amphisphaeriales</taxon>
        <taxon>Sporocadaceae</taxon>
        <taxon>Pestalotiopsis</taxon>
    </lineage>
</organism>
<comment type="similarity">
    <text evidence="3 13">Belongs to the cytochrome P450 family.</text>
</comment>
<evidence type="ECO:0000256" key="2">
    <source>
        <dbReference type="ARBA" id="ARBA00004167"/>
    </source>
</evidence>
<comment type="subcellular location">
    <subcellularLocation>
        <location evidence="2">Membrane</location>
        <topology evidence="2">Single-pass membrane protein</topology>
    </subcellularLocation>
</comment>
<dbReference type="AlphaFoldDB" id="W3X524"/>
<evidence type="ECO:0000256" key="4">
    <source>
        <dbReference type="ARBA" id="ARBA00022617"/>
    </source>
</evidence>
<keyword evidence="10 13" id="KW-0503">Monooxygenase</keyword>
<evidence type="ECO:0000256" key="7">
    <source>
        <dbReference type="ARBA" id="ARBA00022989"/>
    </source>
</evidence>
<evidence type="ECO:0000256" key="5">
    <source>
        <dbReference type="ARBA" id="ARBA00022692"/>
    </source>
</evidence>
<evidence type="ECO:0008006" key="16">
    <source>
        <dbReference type="Google" id="ProtNLM"/>
    </source>
</evidence>
<keyword evidence="15" id="KW-1185">Reference proteome</keyword>
<evidence type="ECO:0000256" key="3">
    <source>
        <dbReference type="ARBA" id="ARBA00010617"/>
    </source>
</evidence>
<evidence type="ECO:0000256" key="13">
    <source>
        <dbReference type="RuleBase" id="RU000461"/>
    </source>
</evidence>
<dbReference type="PRINTS" id="PR00463">
    <property type="entry name" value="EP450I"/>
</dbReference>
<dbReference type="GO" id="GO:0004497">
    <property type="term" value="F:monooxygenase activity"/>
    <property type="evidence" value="ECO:0007669"/>
    <property type="project" value="UniProtKB-KW"/>
</dbReference>
<keyword evidence="4 12" id="KW-0349">Heme</keyword>
<dbReference type="PROSITE" id="PS00086">
    <property type="entry name" value="CYTOCHROME_P450"/>
    <property type="match status" value="1"/>
</dbReference>
<dbReference type="PRINTS" id="PR00385">
    <property type="entry name" value="P450"/>
</dbReference>
<dbReference type="GO" id="GO:0016020">
    <property type="term" value="C:membrane"/>
    <property type="evidence" value="ECO:0007669"/>
    <property type="project" value="UniProtKB-SubCell"/>
</dbReference>
<dbReference type="GeneID" id="19271124"/>
<dbReference type="Proteomes" id="UP000030651">
    <property type="component" value="Unassembled WGS sequence"/>
</dbReference>
<evidence type="ECO:0000256" key="8">
    <source>
        <dbReference type="ARBA" id="ARBA00023002"/>
    </source>
</evidence>
<proteinExistence type="inferred from homology"/>
<name>W3X524_PESFW</name>
<keyword evidence="6 12" id="KW-0479">Metal-binding</keyword>
<dbReference type="InterPro" id="IPR050121">
    <property type="entry name" value="Cytochrome_P450_monoxygenase"/>
</dbReference>
<dbReference type="InterPro" id="IPR017972">
    <property type="entry name" value="Cyt_P450_CS"/>
</dbReference>
<keyword evidence="8 13" id="KW-0560">Oxidoreductase</keyword>
<dbReference type="PANTHER" id="PTHR24305:SF147">
    <property type="entry name" value="P450, PUTATIVE (EUROFUNG)-RELATED"/>
    <property type="match status" value="1"/>
</dbReference>
<keyword evidence="11" id="KW-0472">Membrane</keyword>
<feature type="binding site" description="axial binding residue" evidence="12">
    <location>
        <position position="476"/>
    </location>
    <ligand>
        <name>heme</name>
        <dbReference type="ChEBI" id="CHEBI:30413"/>
    </ligand>
    <ligandPart>
        <name>Fe</name>
        <dbReference type="ChEBI" id="CHEBI:18248"/>
    </ligandPart>
</feature>
<dbReference type="GO" id="GO:0016705">
    <property type="term" value="F:oxidoreductase activity, acting on paired donors, with incorporation or reduction of molecular oxygen"/>
    <property type="evidence" value="ECO:0007669"/>
    <property type="project" value="InterPro"/>
</dbReference>
<keyword evidence="7" id="KW-1133">Transmembrane helix</keyword>
<dbReference type="eggNOG" id="KOG0158">
    <property type="taxonomic scope" value="Eukaryota"/>
</dbReference>
<dbReference type="InterPro" id="IPR002401">
    <property type="entry name" value="Cyt_P450_E_grp-I"/>
</dbReference>
<dbReference type="RefSeq" id="XP_007832883.1">
    <property type="nucleotide sequence ID" value="XM_007834692.1"/>
</dbReference>
<dbReference type="InterPro" id="IPR001128">
    <property type="entry name" value="Cyt_P450"/>
</dbReference>
<dbReference type="KEGG" id="pfy:PFICI_06111"/>
<dbReference type="Pfam" id="PF00067">
    <property type="entry name" value="p450"/>
    <property type="match status" value="1"/>
</dbReference>